<dbReference type="PANTHER" id="PTHR43364">
    <property type="entry name" value="NADH-SPECIFIC METHYLGLYOXAL REDUCTASE-RELATED"/>
    <property type="match status" value="1"/>
</dbReference>
<dbReference type="EMBL" id="FTPR01000001">
    <property type="protein sequence ID" value="SIT83587.1"/>
    <property type="molecule type" value="Genomic_DNA"/>
</dbReference>
<evidence type="ECO:0000259" key="2">
    <source>
        <dbReference type="Pfam" id="PF00248"/>
    </source>
</evidence>
<name>A0A1R3WZK7_9RHOB</name>
<dbReference type="RefSeq" id="WP_076659165.1">
    <property type="nucleotide sequence ID" value="NZ_FTPR01000001.1"/>
</dbReference>
<dbReference type="Gene3D" id="3.20.20.100">
    <property type="entry name" value="NADP-dependent oxidoreductase domain"/>
    <property type="match status" value="1"/>
</dbReference>
<keyword evidence="1" id="KW-0560">Oxidoreductase</keyword>
<dbReference type="InterPro" id="IPR050523">
    <property type="entry name" value="AKR_Detox_Biosynth"/>
</dbReference>
<dbReference type="SUPFAM" id="SSF51430">
    <property type="entry name" value="NAD(P)-linked oxidoreductase"/>
    <property type="match status" value="1"/>
</dbReference>
<keyword evidence="4" id="KW-1185">Reference proteome</keyword>
<dbReference type="CDD" id="cd19094">
    <property type="entry name" value="AKR_Tas-like"/>
    <property type="match status" value="1"/>
</dbReference>
<protein>
    <submittedName>
        <fullName evidence="3">Predicted oxidoreductase</fullName>
    </submittedName>
</protein>
<dbReference type="OrthoDB" id="9803483at2"/>
<dbReference type="STRING" id="287098.SAMN05421665_1696"/>
<gene>
    <name evidence="3" type="ORF">SAMN05421665_1696</name>
</gene>
<proteinExistence type="predicted"/>
<organism evidence="3 4">
    <name type="scientific">Yoonia rosea</name>
    <dbReference type="NCBI Taxonomy" id="287098"/>
    <lineage>
        <taxon>Bacteria</taxon>
        <taxon>Pseudomonadati</taxon>
        <taxon>Pseudomonadota</taxon>
        <taxon>Alphaproteobacteria</taxon>
        <taxon>Rhodobacterales</taxon>
        <taxon>Paracoccaceae</taxon>
        <taxon>Yoonia</taxon>
    </lineage>
</organism>
<evidence type="ECO:0000256" key="1">
    <source>
        <dbReference type="ARBA" id="ARBA00023002"/>
    </source>
</evidence>
<reference evidence="4" key="1">
    <citation type="submission" date="2017-01" db="EMBL/GenBank/DDBJ databases">
        <authorList>
            <person name="Varghese N."/>
            <person name="Submissions S."/>
        </authorList>
    </citation>
    <scope>NUCLEOTIDE SEQUENCE [LARGE SCALE GENOMIC DNA]</scope>
    <source>
        <strain evidence="4">DSM 29591</strain>
    </source>
</reference>
<accession>A0A1R3WZK7</accession>
<dbReference type="InterPro" id="IPR023210">
    <property type="entry name" value="NADP_OxRdtase_dom"/>
</dbReference>
<sequence>MKQLPLGHSGIMVSEWCLGTMTYGNQTPEDDAHNQIDMALDAGINFLDTAEMYPVNPIRAETVGLSEQIIGNWIAKTGRRDEIVVATKVSGNNPGWVREGRGYDGAVIREAVDTSLRRLQTDVIDLYQMHWPVRGSYMFRQNWTYDPSGQNRQQTMDHMMDVLEALGDMVKAGKIRAIGMSNESAWGMTKWIDQAEAAGLPRMASVQNEYSLLCRLYDTDMAEMAVNEDVTLLSFSPLACGVLTGKYQNGAVPGGSRLSLNGDLGGRVTERLWPAAQAYLDLAAKHGLDPVHMAMAWQRTRPFAVSAIFGATTSAQLQQILDGKDVVLSDEVIAAIDAVHKEHPMPY</sequence>
<dbReference type="PANTHER" id="PTHR43364:SF4">
    <property type="entry name" value="NAD(P)-LINKED OXIDOREDUCTASE SUPERFAMILY PROTEIN"/>
    <property type="match status" value="1"/>
</dbReference>
<evidence type="ECO:0000313" key="3">
    <source>
        <dbReference type="EMBL" id="SIT83587.1"/>
    </source>
</evidence>
<dbReference type="AlphaFoldDB" id="A0A1R3WZK7"/>
<evidence type="ECO:0000313" key="4">
    <source>
        <dbReference type="Proteomes" id="UP000186997"/>
    </source>
</evidence>
<dbReference type="Pfam" id="PF00248">
    <property type="entry name" value="Aldo_ket_red"/>
    <property type="match status" value="1"/>
</dbReference>
<dbReference type="InterPro" id="IPR036812">
    <property type="entry name" value="NAD(P)_OxRdtase_dom_sf"/>
</dbReference>
<feature type="domain" description="NADP-dependent oxidoreductase" evidence="2">
    <location>
        <begin position="17"/>
        <end position="339"/>
    </location>
</feature>
<dbReference type="Proteomes" id="UP000186997">
    <property type="component" value="Unassembled WGS sequence"/>
</dbReference>
<dbReference type="GO" id="GO:0016491">
    <property type="term" value="F:oxidoreductase activity"/>
    <property type="evidence" value="ECO:0007669"/>
    <property type="project" value="UniProtKB-KW"/>
</dbReference>